<keyword evidence="2" id="KW-1185">Reference proteome</keyword>
<organism evidence="1 2">
    <name type="scientific">Ancylostoma ceylanicum</name>
    <dbReference type="NCBI Taxonomy" id="53326"/>
    <lineage>
        <taxon>Eukaryota</taxon>
        <taxon>Metazoa</taxon>
        <taxon>Ecdysozoa</taxon>
        <taxon>Nematoda</taxon>
        <taxon>Chromadorea</taxon>
        <taxon>Rhabditida</taxon>
        <taxon>Rhabditina</taxon>
        <taxon>Rhabditomorpha</taxon>
        <taxon>Strongyloidea</taxon>
        <taxon>Ancylostomatidae</taxon>
        <taxon>Ancylostomatinae</taxon>
        <taxon>Ancylostoma</taxon>
    </lineage>
</organism>
<comment type="caution">
    <text evidence="1">The sequence shown here is derived from an EMBL/GenBank/DDBJ whole genome shotgun (WGS) entry which is preliminary data.</text>
</comment>
<dbReference type="EMBL" id="JARK01001345">
    <property type="protein sequence ID" value="EYC27544.1"/>
    <property type="molecule type" value="Genomic_DNA"/>
</dbReference>
<dbReference type="Proteomes" id="UP000024635">
    <property type="component" value="Unassembled WGS sequence"/>
</dbReference>
<evidence type="ECO:0000313" key="1">
    <source>
        <dbReference type="EMBL" id="EYC27544.1"/>
    </source>
</evidence>
<evidence type="ECO:0000313" key="2">
    <source>
        <dbReference type="Proteomes" id="UP000024635"/>
    </source>
</evidence>
<gene>
    <name evidence="1" type="primary">Acey_s0009.g790</name>
    <name evidence="1" type="ORF">Y032_0009g790</name>
</gene>
<proteinExistence type="predicted"/>
<sequence>MIRSFVQELQYNSIAPDSSDPDPVRGEKTVFNPVNPVEVPVFGFTYGHRVRVVFETLNKSNCIFKASKFSNCFLKNFRQKNRKK</sequence>
<dbReference type="AlphaFoldDB" id="A0A016VIZ7"/>
<reference evidence="2" key="1">
    <citation type="journal article" date="2015" name="Nat. Genet.">
        <title>The genome and transcriptome of the zoonotic hookworm Ancylostoma ceylanicum identify infection-specific gene families.</title>
        <authorList>
            <person name="Schwarz E.M."/>
            <person name="Hu Y."/>
            <person name="Antoshechkin I."/>
            <person name="Miller M.M."/>
            <person name="Sternberg P.W."/>
            <person name="Aroian R.V."/>
        </authorList>
    </citation>
    <scope>NUCLEOTIDE SEQUENCE</scope>
    <source>
        <strain evidence="2">HY135</strain>
    </source>
</reference>
<name>A0A016VIZ7_9BILA</name>
<accession>A0A016VIZ7</accession>
<protein>
    <submittedName>
        <fullName evidence="1">Uncharacterized protein</fullName>
    </submittedName>
</protein>